<dbReference type="PANTHER" id="PTHR47160">
    <property type="entry name" value="PUTATIVE-RELATED"/>
    <property type="match status" value="1"/>
</dbReference>
<reference evidence="3" key="1">
    <citation type="submission" date="2021-02" db="EMBL/GenBank/DDBJ databases">
        <authorList>
            <person name="Nowell W R."/>
        </authorList>
    </citation>
    <scope>NUCLEOTIDE SEQUENCE</scope>
</reference>
<dbReference type="Proteomes" id="UP000663828">
    <property type="component" value="Unassembled WGS sequence"/>
</dbReference>
<keyword evidence="4" id="KW-1185">Reference proteome</keyword>
<gene>
    <name evidence="3" type="ORF">EDS130_LOCUS44156</name>
    <name evidence="2" type="ORF">XAT740_LOCUS38053</name>
</gene>
<protein>
    <recommendedName>
        <fullName evidence="1">MULE transposase domain-containing protein</fullName>
    </recommendedName>
</protein>
<name>A0A815V333_ADIRI</name>
<evidence type="ECO:0000259" key="1">
    <source>
        <dbReference type="Pfam" id="PF10551"/>
    </source>
</evidence>
<evidence type="ECO:0000313" key="3">
    <source>
        <dbReference type="EMBL" id="CAF1525278.1"/>
    </source>
</evidence>
<dbReference type="Pfam" id="PF10551">
    <property type="entry name" value="MULE"/>
    <property type="match status" value="1"/>
</dbReference>
<evidence type="ECO:0000313" key="2">
    <source>
        <dbReference type="EMBL" id="CAF1472335.1"/>
    </source>
</evidence>
<feature type="domain" description="MULE transposase" evidence="1">
    <location>
        <begin position="370"/>
        <end position="459"/>
    </location>
</feature>
<dbReference type="InterPro" id="IPR018289">
    <property type="entry name" value="MULE_transposase_dom"/>
</dbReference>
<evidence type="ECO:0000313" key="5">
    <source>
        <dbReference type="Proteomes" id="UP000663852"/>
    </source>
</evidence>
<evidence type="ECO:0000313" key="4">
    <source>
        <dbReference type="Proteomes" id="UP000663828"/>
    </source>
</evidence>
<organism evidence="3 5">
    <name type="scientific">Adineta ricciae</name>
    <name type="common">Rotifer</name>
    <dbReference type="NCBI Taxonomy" id="249248"/>
    <lineage>
        <taxon>Eukaryota</taxon>
        <taxon>Metazoa</taxon>
        <taxon>Spiralia</taxon>
        <taxon>Gnathifera</taxon>
        <taxon>Rotifera</taxon>
        <taxon>Eurotatoria</taxon>
        <taxon>Bdelloidea</taxon>
        <taxon>Adinetida</taxon>
        <taxon>Adinetidae</taxon>
        <taxon>Adineta</taxon>
    </lineage>
</organism>
<dbReference type="OrthoDB" id="10029846at2759"/>
<accession>A0A815V333</accession>
<comment type="caution">
    <text evidence="3">The sequence shown here is derived from an EMBL/GenBank/DDBJ whole genome shotgun (WGS) entry which is preliminary data.</text>
</comment>
<dbReference type="Proteomes" id="UP000663852">
    <property type="component" value="Unassembled WGS sequence"/>
</dbReference>
<dbReference type="AlphaFoldDB" id="A0A815V333"/>
<sequence>MIRTSADQFVADVRKRLPQYEVSEAINTDQSGIQLELHSTRALSHKGEKVTVGFVCSIYATTHSYTVQPAITLFGHLLSPLYLCLKEPKGHMSENIRLHLFKASNVVITCSSSGKLTTSLVDYWRDHVLLSSLEKHQKFLLISDCWGGQTDGKGLYDHTPGCTGLEIPKKTTDQIQPLDVFFNRQMKMILRRLYDRVLLDELDVNMSERDNIIRLMSLTHNELSSEVFRPMIRYASYASGYTNNNPGYIKTVAEPTAHNHAPTPERIPVIELSNHVKARAATSDEPTSSILHSALRTFPLSATSELLRTEMIMQVIRRQRGTPSTGSNDRLPDDLKKTDRGEDFLLYEDAEMIIFSTQSNLSALKQSKHWFADGTFKVCPDDFYQLFTLHAVIRSTIIPLVYGLLIGKSADDYDDFLKKVMEQDDFRPETILTDFETGTIKSVKRVLPNATHKGCLFHFGQCMWRQVQSKGLSTKYQEDETFRLNVKRLIALAFLPLSDVITGFDLVAGEFEDDADDLLDYFEKTWIGEPKRRGAGRKKPQFEHTLWNIYDRVIADLPRSNNSVEGWHSAFATRVAIAHPTIKKLADKIRREQSKFEIEIAQLLQGHPPKPKKACYQKLDERIARVVRQYDSSQILEYLKNIAANVSL</sequence>
<proteinExistence type="predicted"/>
<dbReference type="PANTHER" id="PTHR47160:SF10">
    <property type="entry name" value="MULE TRANSPOSASE DOMAIN-CONTAINING PROTEIN"/>
    <property type="match status" value="1"/>
</dbReference>
<dbReference type="EMBL" id="CAJNOJ010000813">
    <property type="protein sequence ID" value="CAF1525278.1"/>
    <property type="molecule type" value="Genomic_DNA"/>
</dbReference>
<dbReference type="EMBL" id="CAJNOR010004066">
    <property type="protein sequence ID" value="CAF1472335.1"/>
    <property type="molecule type" value="Genomic_DNA"/>
</dbReference>